<protein>
    <submittedName>
        <fullName evidence="1">2329_t:CDS:1</fullName>
    </submittedName>
</protein>
<proteinExistence type="predicted"/>
<gene>
    <name evidence="1" type="ORF">ACOLOM_LOCUS11893</name>
</gene>
<evidence type="ECO:0000313" key="2">
    <source>
        <dbReference type="Proteomes" id="UP000789525"/>
    </source>
</evidence>
<sequence>GDLGWLDVGSSSEPVKRKPEKEGVSLVLLGSARHQEDLARVEELKQLAAKLGVQ</sequence>
<reference evidence="1" key="1">
    <citation type="submission" date="2021-06" db="EMBL/GenBank/DDBJ databases">
        <authorList>
            <person name="Kallberg Y."/>
            <person name="Tangrot J."/>
            <person name="Rosling A."/>
        </authorList>
    </citation>
    <scope>NUCLEOTIDE SEQUENCE</scope>
    <source>
        <strain evidence="1">CL356</strain>
    </source>
</reference>
<dbReference type="Proteomes" id="UP000789525">
    <property type="component" value="Unassembled WGS sequence"/>
</dbReference>
<feature type="non-terminal residue" evidence="1">
    <location>
        <position position="1"/>
    </location>
</feature>
<keyword evidence="2" id="KW-1185">Reference proteome</keyword>
<accession>A0ACA9Q4L5</accession>
<dbReference type="EMBL" id="CAJVPT010045063">
    <property type="protein sequence ID" value="CAG8735520.1"/>
    <property type="molecule type" value="Genomic_DNA"/>
</dbReference>
<comment type="caution">
    <text evidence="1">The sequence shown here is derived from an EMBL/GenBank/DDBJ whole genome shotgun (WGS) entry which is preliminary data.</text>
</comment>
<organism evidence="1 2">
    <name type="scientific">Acaulospora colombiana</name>
    <dbReference type="NCBI Taxonomy" id="27376"/>
    <lineage>
        <taxon>Eukaryota</taxon>
        <taxon>Fungi</taxon>
        <taxon>Fungi incertae sedis</taxon>
        <taxon>Mucoromycota</taxon>
        <taxon>Glomeromycotina</taxon>
        <taxon>Glomeromycetes</taxon>
        <taxon>Diversisporales</taxon>
        <taxon>Acaulosporaceae</taxon>
        <taxon>Acaulospora</taxon>
    </lineage>
</organism>
<evidence type="ECO:0000313" key="1">
    <source>
        <dbReference type="EMBL" id="CAG8735520.1"/>
    </source>
</evidence>
<name>A0ACA9Q4L5_9GLOM</name>